<feature type="transmembrane region" description="Helical" evidence="2">
    <location>
        <begin position="80"/>
        <end position="98"/>
    </location>
</feature>
<evidence type="ECO:0008006" key="5">
    <source>
        <dbReference type="Google" id="ProtNLM"/>
    </source>
</evidence>
<keyword evidence="2" id="KW-0812">Transmembrane</keyword>
<dbReference type="Proteomes" id="UP000269721">
    <property type="component" value="Unassembled WGS sequence"/>
</dbReference>
<dbReference type="AlphaFoldDB" id="A0A4P9WDU0"/>
<feature type="transmembrane region" description="Helical" evidence="2">
    <location>
        <begin position="16"/>
        <end position="37"/>
    </location>
</feature>
<feature type="transmembrane region" description="Helical" evidence="2">
    <location>
        <begin position="49"/>
        <end position="68"/>
    </location>
</feature>
<feature type="non-terminal residue" evidence="3">
    <location>
        <position position="759"/>
    </location>
</feature>
<organism evidence="3 4">
    <name type="scientific">Blyttiomyces helicus</name>
    <dbReference type="NCBI Taxonomy" id="388810"/>
    <lineage>
        <taxon>Eukaryota</taxon>
        <taxon>Fungi</taxon>
        <taxon>Fungi incertae sedis</taxon>
        <taxon>Chytridiomycota</taxon>
        <taxon>Chytridiomycota incertae sedis</taxon>
        <taxon>Chytridiomycetes</taxon>
        <taxon>Chytridiomycetes incertae sedis</taxon>
        <taxon>Blyttiomyces</taxon>
    </lineage>
</organism>
<protein>
    <recommendedName>
        <fullName evidence="5">RGS domain-containing protein</fullName>
    </recommendedName>
</protein>
<dbReference type="SUPFAM" id="SSF48097">
    <property type="entry name" value="Regulator of G-protein signaling, RGS"/>
    <property type="match status" value="1"/>
</dbReference>
<evidence type="ECO:0000256" key="2">
    <source>
        <dbReference type="SAM" id="Phobius"/>
    </source>
</evidence>
<evidence type="ECO:0000256" key="1">
    <source>
        <dbReference type="SAM" id="MobiDB-lite"/>
    </source>
</evidence>
<proteinExistence type="predicted"/>
<dbReference type="InterPro" id="IPR044926">
    <property type="entry name" value="RGS_subdomain_2"/>
</dbReference>
<keyword evidence="4" id="KW-1185">Reference proteome</keyword>
<feature type="transmembrane region" description="Helical" evidence="2">
    <location>
        <begin position="375"/>
        <end position="396"/>
    </location>
</feature>
<evidence type="ECO:0000313" key="4">
    <source>
        <dbReference type="Proteomes" id="UP000269721"/>
    </source>
</evidence>
<feature type="region of interest" description="Disordered" evidence="1">
    <location>
        <begin position="269"/>
        <end position="363"/>
    </location>
</feature>
<dbReference type="OrthoDB" id="2149835at2759"/>
<keyword evidence="2" id="KW-1133">Transmembrane helix</keyword>
<feature type="transmembrane region" description="Helical" evidence="2">
    <location>
        <begin position="491"/>
        <end position="512"/>
    </location>
</feature>
<feature type="transmembrane region" description="Helical" evidence="2">
    <location>
        <begin position="416"/>
        <end position="438"/>
    </location>
</feature>
<keyword evidence="2" id="KW-0472">Membrane</keyword>
<sequence>MDPESLDKLHIIVRKVYIAVVACHATASVVTAVLFTYRSRKDLALAKRSVFLTNVGVAGNILISVPFLMSETMDGFPCFVLLWSIYLGVTLTIFSLAARAMRLRHLFQVNQDKLGRLAPAVDATTMELERGDVSSDRGESAGAAAGFNSSLSAARVVVVAPYVSGGVPALPMMGPRTGSLARNRERIVGSKVTLSSARALPRIDTGSLLRTGVEDHEFTYPGAPSKSPTVGPGDIEERDADAIEKGEITSGAADQSTLSAGRIVEEVPRGSGSIPMLSPLEASTGTLSRDRQKIAGSKVTLSSARALPRTNPGAGDAGATLGRPLGRDPGARDASATLGRPLNRDPLKGTLDAADSPLGKKGAADEWNGEISRSVYLALGASLAAVISYLVVVSNVSERYRVNPPSTACGTGTWEVLPLIAVMGGFFLFATPVIVYSLRNVSDPNGIKEDLIVSAIADTIVTIMFFIWQIAFPTSISSEIHAVFGAVNWPVLGVFIGHITSVIIPLSRSYTVEGNPMQMLRRAIRARKKSGSKHRQGPVTWSLFAAVLDDPECFEALKEYSARDFAAEYPIFYEEYRRLMDSVRAALVPEVREALPTTRLGVPKPLVPSSTKISLVSASKYPVYDGGEGENASVWKKIVFWRKRDEGGSAVSVAAGDPASQRNSTARAHTVSPLTITTGSLLIPPRFRDDYRVFFQTFIARGAPLQVNLPARIVDEITRQLGHGSTLLPLMSVFDEAKNEVLIAMYDTFPRFVASEATG</sequence>
<dbReference type="InterPro" id="IPR036305">
    <property type="entry name" value="RGS_sf"/>
</dbReference>
<accession>A0A4P9WDU0</accession>
<dbReference type="Gene3D" id="1.10.167.10">
    <property type="entry name" value="Regulator of G-protein Signalling 4, domain 2"/>
    <property type="match status" value="1"/>
</dbReference>
<name>A0A4P9WDU0_9FUNG</name>
<dbReference type="EMBL" id="KZ996657">
    <property type="protein sequence ID" value="RKO88526.1"/>
    <property type="molecule type" value="Genomic_DNA"/>
</dbReference>
<reference evidence="4" key="1">
    <citation type="journal article" date="2018" name="Nat. Microbiol.">
        <title>Leveraging single-cell genomics to expand the fungal tree of life.</title>
        <authorList>
            <person name="Ahrendt S.R."/>
            <person name="Quandt C.A."/>
            <person name="Ciobanu D."/>
            <person name="Clum A."/>
            <person name="Salamov A."/>
            <person name="Andreopoulos B."/>
            <person name="Cheng J.F."/>
            <person name="Woyke T."/>
            <person name="Pelin A."/>
            <person name="Henrissat B."/>
            <person name="Reynolds N.K."/>
            <person name="Benny G.L."/>
            <person name="Smith M.E."/>
            <person name="James T.Y."/>
            <person name="Grigoriev I.V."/>
        </authorList>
    </citation>
    <scope>NUCLEOTIDE SEQUENCE [LARGE SCALE GENOMIC DNA]</scope>
</reference>
<feature type="transmembrane region" description="Helical" evidence="2">
    <location>
        <begin position="450"/>
        <end position="471"/>
    </location>
</feature>
<evidence type="ECO:0000313" key="3">
    <source>
        <dbReference type="EMBL" id="RKO88526.1"/>
    </source>
</evidence>
<gene>
    <name evidence="3" type="ORF">BDK51DRAFT_46837</name>
</gene>